<feature type="transmembrane region" description="Helical" evidence="1">
    <location>
        <begin position="31"/>
        <end position="50"/>
    </location>
</feature>
<feature type="chain" id="PRO_5037979271" description="Glycosyltransferase family 39 protein" evidence="2">
    <location>
        <begin position="22"/>
        <end position="666"/>
    </location>
</feature>
<evidence type="ECO:0000256" key="2">
    <source>
        <dbReference type="SAM" id="SignalP"/>
    </source>
</evidence>
<accession>A0A933WCA5</accession>
<dbReference type="EMBL" id="JACRIW010000118">
    <property type="protein sequence ID" value="MBI5171089.1"/>
    <property type="molecule type" value="Genomic_DNA"/>
</dbReference>
<feature type="transmembrane region" description="Helical" evidence="1">
    <location>
        <begin position="377"/>
        <end position="398"/>
    </location>
</feature>
<proteinExistence type="predicted"/>
<keyword evidence="1" id="KW-0472">Membrane</keyword>
<dbReference type="AlphaFoldDB" id="A0A933WCA5"/>
<feature type="transmembrane region" description="Helical" evidence="1">
    <location>
        <begin position="473"/>
        <end position="493"/>
    </location>
</feature>
<feature type="transmembrane region" description="Helical" evidence="1">
    <location>
        <begin position="499"/>
        <end position="523"/>
    </location>
</feature>
<organism evidence="3 4">
    <name type="scientific">Eiseniibacteriota bacterium</name>
    <dbReference type="NCBI Taxonomy" id="2212470"/>
    <lineage>
        <taxon>Bacteria</taxon>
        <taxon>Candidatus Eiseniibacteriota</taxon>
    </lineage>
</organism>
<feature type="transmembrane region" description="Helical" evidence="1">
    <location>
        <begin position="204"/>
        <end position="223"/>
    </location>
</feature>
<keyword evidence="2" id="KW-0732">Signal</keyword>
<keyword evidence="1" id="KW-0812">Transmembrane</keyword>
<feature type="transmembrane region" description="Helical" evidence="1">
    <location>
        <begin position="57"/>
        <end position="80"/>
    </location>
</feature>
<feature type="transmembrane region" description="Helical" evidence="1">
    <location>
        <begin position="332"/>
        <end position="365"/>
    </location>
</feature>
<feature type="transmembrane region" description="Helical" evidence="1">
    <location>
        <begin position="301"/>
        <end position="325"/>
    </location>
</feature>
<evidence type="ECO:0000313" key="4">
    <source>
        <dbReference type="Proteomes" id="UP000696931"/>
    </source>
</evidence>
<keyword evidence="1" id="KW-1133">Transmembrane helix</keyword>
<dbReference type="Proteomes" id="UP000696931">
    <property type="component" value="Unassembled WGS sequence"/>
</dbReference>
<evidence type="ECO:0000256" key="1">
    <source>
        <dbReference type="SAM" id="Phobius"/>
    </source>
</evidence>
<evidence type="ECO:0008006" key="5">
    <source>
        <dbReference type="Google" id="ProtNLM"/>
    </source>
</evidence>
<protein>
    <recommendedName>
        <fullName evidence="5">Glycosyltransferase family 39 protein</fullName>
    </recommendedName>
</protein>
<feature type="transmembrane region" description="Helical" evidence="1">
    <location>
        <begin position="418"/>
        <end position="438"/>
    </location>
</feature>
<evidence type="ECO:0000313" key="3">
    <source>
        <dbReference type="EMBL" id="MBI5171089.1"/>
    </source>
</evidence>
<comment type="caution">
    <text evidence="3">The sequence shown here is derived from an EMBL/GenBank/DDBJ whole genome shotgun (WGS) entry which is preliminary data.</text>
</comment>
<feature type="transmembrane region" description="Helical" evidence="1">
    <location>
        <begin position="235"/>
        <end position="255"/>
    </location>
</feature>
<feature type="signal peptide" evidence="2">
    <location>
        <begin position="1"/>
        <end position="21"/>
    </location>
</feature>
<feature type="transmembrane region" description="Helical" evidence="1">
    <location>
        <begin position="86"/>
        <end position="104"/>
    </location>
</feature>
<gene>
    <name evidence="3" type="ORF">HZA61_16505</name>
</gene>
<reference evidence="3" key="1">
    <citation type="submission" date="2020-07" db="EMBL/GenBank/DDBJ databases">
        <title>Huge and variable diversity of episymbiotic CPR bacteria and DPANN archaea in groundwater ecosystems.</title>
        <authorList>
            <person name="He C.Y."/>
            <person name="Keren R."/>
            <person name="Whittaker M."/>
            <person name="Farag I.F."/>
            <person name="Doudna J."/>
            <person name="Cate J.H.D."/>
            <person name="Banfield J.F."/>
        </authorList>
    </citation>
    <scope>NUCLEOTIDE SEQUENCE</scope>
    <source>
        <strain evidence="3">NC_groundwater_1813_Pr3_B-0.1um_71_17</strain>
    </source>
</reference>
<feature type="transmembrane region" description="Helical" evidence="1">
    <location>
        <begin position="125"/>
        <end position="143"/>
    </location>
</feature>
<feature type="transmembrane region" description="Helical" evidence="1">
    <location>
        <begin position="444"/>
        <end position="466"/>
    </location>
</feature>
<name>A0A933WCA5_UNCEI</name>
<sequence>MKVIRAGYGAAAAAAALSAFAGELRPELATIAVVWTWCVTPGALAAEAFFRGGSGLVRLLATLALSPFLMGAPFAALVYAGVPSALAARALCVLVAVLATLAAFRPDAPVPGETPEAELTSRGSAPALAIAAAWAGLCAWLMVSNDLLPLRSDGWFHAAVVAQIAQRGVPPEDPYFAGLRLLYFWGSHAWAAGWLALVPKLQPWTPLLVLNVSGAFAVVLGVAGIAQRLRADAQAVAYTCLIALLGYSPFAWGLIAGRAFTGDVRGWADVVHQAGHGIDPVLATMATGQLHGSLAFFGDKYLVLTPFGMGLALLALSVVTALTLLERPTARAGVAFALCLAATLFVHTVVGYALLLLCATWFVIAAVRGVTGDHPRLAVLIPLALAVVAALAVLSPYLVEITLGKRGQLSAGIVRRALVSFVIGGAFYVPAGFAWLASRARRELPALALLVPALLVAAMALALRLPENNQSKFLNLLFLLLAAPAALGLQALLDRAGRPLAWLLLFVFACAALPNLGLAIWGFTGERGLGMHAWRATPAQREACAWVRAHTPPDAALCDPIVARDLMVHGGRSVWWGGPYGERDWGYDPAALQARRDLVSALALGRDPEGAAATLLASTKRAVVLVTRAGAPDSIVSVTAVAARPERFERLWGNSAMTFWRVRRPS</sequence>